<accession>I0R9E4</accession>
<dbReference type="Proteomes" id="UP000005039">
    <property type="component" value="Unassembled WGS sequence"/>
</dbReference>
<gene>
    <name evidence="1" type="ORF">HMPREF9970_0971</name>
</gene>
<protein>
    <submittedName>
        <fullName evidence="1">Uncharacterized protein</fullName>
    </submittedName>
</protein>
<dbReference type="eggNOG" id="COG3680">
    <property type="taxonomic scope" value="Bacteria"/>
</dbReference>
<evidence type="ECO:0000313" key="1">
    <source>
        <dbReference type="EMBL" id="EIC96302.1"/>
    </source>
</evidence>
<name>I0R9E4_9FIRM</name>
<proteinExistence type="predicted"/>
<dbReference type="AlphaFoldDB" id="I0R9E4"/>
<dbReference type="OrthoDB" id="67448at2"/>
<reference evidence="1 2" key="1">
    <citation type="submission" date="2012-03" db="EMBL/GenBank/DDBJ databases">
        <authorList>
            <person name="Durkin A.S."/>
            <person name="McCorrison J."/>
            <person name="Torralba M."/>
            <person name="Gillis M."/>
            <person name="Methe B."/>
            <person name="Sutton G."/>
            <person name="Nelson K.E."/>
        </authorList>
    </citation>
    <scope>NUCLEOTIDE SEQUENCE [LARGE SCALE GENOMIC DNA]</scope>
    <source>
        <strain evidence="1 2">F0468</strain>
    </source>
</reference>
<organism evidence="1 2">
    <name type="scientific">Lachnoanaerobaculum saburreum F0468</name>
    <dbReference type="NCBI Taxonomy" id="1095750"/>
    <lineage>
        <taxon>Bacteria</taxon>
        <taxon>Bacillati</taxon>
        <taxon>Bacillota</taxon>
        <taxon>Clostridia</taxon>
        <taxon>Lachnospirales</taxon>
        <taxon>Lachnospiraceae</taxon>
        <taxon>Lachnoanaerobaculum</taxon>
    </lineage>
</organism>
<dbReference type="EMBL" id="AJGH01000046">
    <property type="protein sequence ID" value="EIC96302.1"/>
    <property type="molecule type" value="Genomic_DNA"/>
</dbReference>
<dbReference type="PATRIC" id="fig|1095750.3.peg.919"/>
<comment type="caution">
    <text evidence="1">The sequence shown here is derived from an EMBL/GenBank/DDBJ whole genome shotgun (WGS) entry which is preliminary data.</text>
</comment>
<keyword evidence="2" id="KW-1185">Reference proteome</keyword>
<dbReference type="RefSeq" id="WP_008753553.1">
    <property type="nucleotide sequence ID" value="NZ_AJGH01000046.1"/>
</dbReference>
<sequence>MFKEDKCNRKKILKPYMEKLSVDDLQENIAIIKINKSYRNGMSPLELYDITRGCWKRNLKSIQDTEIVLAVVSGEVKEVYAVTSWMEAYKLNRKTILYDAEVEKGRIGFSGKLASDDIRSKYIGKSVADLYKRGEANPVKVFLNNI</sequence>
<evidence type="ECO:0000313" key="2">
    <source>
        <dbReference type="Proteomes" id="UP000005039"/>
    </source>
</evidence>